<dbReference type="InterPro" id="IPR052091">
    <property type="entry name" value="Beta-ala_Activ/Resist"/>
</dbReference>
<comment type="caution">
    <text evidence="1">The sequence shown here is derived from an EMBL/GenBank/DDBJ whole genome shotgun (WGS) entry which is preliminary data.</text>
</comment>
<keyword evidence="2" id="KW-1185">Reference proteome</keyword>
<dbReference type="EMBL" id="JADCNL010000002">
    <property type="protein sequence ID" value="KAG0491985.1"/>
    <property type="molecule type" value="Genomic_DNA"/>
</dbReference>
<sequence length="209" mass="23006">MLQTLFQNPHTYISGGPSISQQFFSRVTQVLGVDNVSEDFSGRNMLYVASTSGFVSGVSLELMMDCCPSKHLDLSRCDHSNLGKRSVMTFCIKWRIELDAPIFGSLCLDPFSGNVDGNVIALNPTGHIVWKVSIGGPIFAGACISSCLPSQLLICSRTGGLYSIDMEYYKLLDQAIAPGKTTLLVWRLKHQSRYKVPTLMGEDFNNIII</sequence>
<organism evidence="1 2">
    <name type="scientific">Vanilla planifolia</name>
    <name type="common">Vanilla</name>
    <dbReference type="NCBI Taxonomy" id="51239"/>
    <lineage>
        <taxon>Eukaryota</taxon>
        <taxon>Viridiplantae</taxon>
        <taxon>Streptophyta</taxon>
        <taxon>Embryophyta</taxon>
        <taxon>Tracheophyta</taxon>
        <taxon>Spermatophyta</taxon>
        <taxon>Magnoliopsida</taxon>
        <taxon>Liliopsida</taxon>
        <taxon>Asparagales</taxon>
        <taxon>Orchidaceae</taxon>
        <taxon>Vanilloideae</taxon>
        <taxon>Vanilleae</taxon>
        <taxon>Vanilla</taxon>
    </lineage>
</organism>
<protein>
    <submittedName>
        <fullName evidence="1">Uncharacterized protein</fullName>
    </submittedName>
</protein>
<dbReference type="InterPro" id="IPR011047">
    <property type="entry name" value="Quinoprotein_ADH-like_sf"/>
</dbReference>
<name>A0A835RPH7_VANPL</name>
<dbReference type="PANTHER" id="PTHR44394:SF1">
    <property type="entry name" value="BETA-ALANINE-ACTIVATING ENZYME"/>
    <property type="match status" value="1"/>
</dbReference>
<dbReference type="Proteomes" id="UP000636800">
    <property type="component" value="Chromosome 2"/>
</dbReference>
<dbReference type="InterPro" id="IPR015943">
    <property type="entry name" value="WD40/YVTN_repeat-like_dom_sf"/>
</dbReference>
<dbReference type="SUPFAM" id="SSF50998">
    <property type="entry name" value="Quinoprotein alcohol dehydrogenase-like"/>
    <property type="match status" value="1"/>
</dbReference>
<accession>A0A835RPH7</accession>
<dbReference type="AlphaFoldDB" id="A0A835RPH7"/>
<dbReference type="Gene3D" id="2.130.10.10">
    <property type="entry name" value="YVTN repeat-like/Quinoprotein amine dehydrogenase"/>
    <property type="match status" value="1"/>
</dbReference>
<gene>
    <name evidence="1" type="ORF">HPP92_005383</name>
</gene>
<dbReference type="GO" id="GO:0043041">
    <property type="term" value="P:amino acid activation for nonribosomal peptide biosynthetic process"/>
    <property type="evidence" value="ECO:0007669"/>
    <property type="project" value="TreeGrafter"/>
</dbReference>
<evidence type="ECO:0000313" key="2">
    <source>
        <dbReference type="Proteomes" id="UP000636800"/>
    </source>
</evidence>
<proteinExistence type="predicted"/>
<reference evidence="1 2" key="1">
    <citation type="journal article" date="2020" name="Nat. Food">
        <title>A phased Vanilla planifolia genome enables genetic improvement of flavour and production.</title>
        <authorList>
            <person name="Hasing T."/>
            <person name="Tang H."/>
            <person name="Brym M."/>
            <person name="Khazi F."/>
            <person name="Huang T."/>
            <person name="Chambers A.H."/>
        </authorList>
    </citation>
    <scope>NUCLEOTIDE SEQUENCE [LARGE SCALE GENOMIC DNA]</scope>
    <source>
        <tissue evidence="1">Leaf</tissue>
    </source>
</reference>
<evidence type="ECO:0000313" key="1">
    <source>
        <dbReference type="EMBL" id="KAG0491985.1"/>
    </source>
</evidence>
<dbReference type="PANTHER" id="PTHR44394">
    <property type="entry name" value="BETA-ALANINE-ACTIVATING ENZYME"/>
    <property type="match status" value="1"/>
</dbReference>